<dbReference type="Proteomes" id="UP000053268">
    <property type="component" value="Unassembled WGS sequence"/>
</dbReference>
<dbReference type="PANTHER" id="PTHR43686">
    <property type="entry name" value="SULFURTRANSFERASE-RELATED"/>
    <property type="match status" value="1"/>
</dbReference>
<evidence type="ECO:0000313" key="1">
    <source>
        <dbReference type="EMBL" id="KPJ05292.1"/>
    </source>
</evidence>
<dbReference type="InterPro" id="IPR015424">
    <property type="entry name" value="PyrdxlP-dep_Trfase"/>
</dbReference>
<accession>A0A0N1PF80</accession>
<name>A0A0N1PF80_PAPXU</name>
<evidence type="ECO:0000313" key="2">
    <source>
        <dbReference type="Proteomes" id="UP000053268"/>
    </source>
</evidence>
<sequence>MAPDERCTGLKGILCVMYYQRTRRGAPLYHTHPDRARYIGSPYSTVTPAAPPNVWRAGSPLTRHTLAPLLTLMQTMEKSESKAIIGAAIGASSDDVIVLGASLPRLLRALRPQRVALFVSSRETERQLAPWKEFNAEIIKISESKDGFIDLNNLEMKLQENTGTGKRMIGFFPAASKLTGVFADDVATTLLLHQYGAWSFWDYTLVAPTSNVDMNPTFLGVEEGMVRKDALFFNIEKFVGGVQGPYVAVVKKDVFKSSPMYSDDVEVLSERIEEYRCAEAVRAALVFQLRDAVGLQNIIERQDNITSSRLALSPKSYPEKTATLRCPVLPNPAKARGSIFLETCRSPVQRVPVRSFGDPGFIPCTQLTHVETTANRMGSGERRSDCERELGHCAGLFTINTVGAR</sequence>
<gene>
    <name evidence="1" type="ORF">RR46_01120</name>
</gene>
<dbReference type="PANTHER" id="PTHR43686:SF1">
    <property type="entry name" value="AMINOTRAN_5 DOMAIN-CONTAINING PROTEIN"/>
    <property type="match status" value="1"/>
</dbReference>
<dbReference type="STRING" id="66420.A0A0N1PF80"/>
<dbReference type="SUPFAM" id="SSF53383">
    <property type="entry name" value="PLP-dependent transferases"/>
    <property type="match status" value="1"/>
</dbReference>
<reference evidence="1 2" key="1">
    <citation type="journal article" date="2015" name="Nat. Commun.">
        <title>Outbred genome sequencing and CRISPR/Cas9 gene editing in butterflies.</title>
        <authorList>
            <person name="Li X."/>
            <person name="Fan D."/>
            <person name="Zhang W."/>
            <person name="Liu G."/>
            <person name="Zhang L."/>
            <person name="Zhao L."/>
            <person name="Fang X."/>
            <person name="Chen L."/>
            <person name="Dong Y."/>
            <person name="Chen Y."/>
            <person name="Ding Y."/>
            <person name="Zhao R."/>
            <person name="Feng M."/>
            <person name="Zhu Y."/>
            <person name="Feng Y."/>
            <person name="Jiang X."/>
            <person name="Zhu D."/>
            <person name="Xiang H."/>
            <person name="Feng X."/>
            <person name="Li S."/>
            <person name="Wang J."/>
            <person name="Zhang G."/>
            <person name="Kronforst M.R."/>
            <person name="Wang W."/>
        </authorList>
    </citation>
    <scope>NUCLEOTIDE SEQUENCE [LARGE SCALE GENOMIC DNA]</scope>
    <source>
        <strain evidence="1">Ya'a_city_454_Px</strain>
        <tissue evidence="1">Whole body</tissue>
    </source>
</reference>
<dbReference type="Gene3D" id="3.40.640.10">
    <property type="entry name" value="Type I PLP-dependent aspartate aminotransferase-like (Major domain)"/>
    <property type="match status" value="1"/>
</dbReference>
<organism evidence="1 2">
    <name type="scientific">Papilio xuthus</name>
    <name type="common">Asian swallowtail butterfly</name>
    <dbReference type="NCBI Taxonomy" id="66420"/>
    <lineage>
        <taxon>Eukaryota</taxon>
        <taxon>Metazoa</taxon>
        <taxon>Ecdysozoa</taxon>
        <taxon>Arthropoda</taxon>
        <taxon>Hexapoda</taxon>
        <taxon>Insecta</taxon>
        <taxon>Pterygota</taxon>
        <taxon>Neoptera</taxon>
        <taxon>Endopterygota</taxon>
        <taxon>Lepidoptera</taxon>
        <taxon>Glossata</taxon>
        <taxon>Ditrysia</taxon>
        <taxon>Papilionoidea</taxon>
        <taxon>Papilionidae</taxon>
        <taxon>Papilioninae</taxon>
        <taxon>Papilio</taxon>
    </lineage>
</organism>
<dbReference type="EMBL" id="KQ458751">
    <property type="protein sequence ID" value="KPJ05292.1"/>
    <property type="molecule type" value="Genomic_DNA"/>
</dbReference>
<keyword evidence="2" id="KW-1185">Reference proteome</keyword>
<protein>
    <submittedName>
        <fullName evidence="1">Uncharacterized protein</fullName>
    </submittedName>
</protein>
<dbReference type="AlphaFoldDB" id="A0A0N1PF80"/>
<dbReference type="InterPro" id="IPR015421">
    <property type="entry name" value="PyrdxlP-dep_Trfase_major"/>
</dbReference>
<proteinExistence type="predicted"/>